<dbReference type="InterPro" id="IPR004808">
    <property type="entry name" value="AP_endonuc_1"/>
</dbReference>
<evidence type="ECO:0000256" key="5">
    <source>
        <dbReference type="PIRSR" id="PIRSR604808-1"/>
    </source>
</evidence>
<dbReference type="InterPro" id="IPR036691">
    <property type="entry name" value="Endo/exonu/phosph_ase_sf"/>
</dbReference>
<dbReference type="Pfam" id="PF03372">
    <property type="entry name" value="Exo_endo_phos"/>
    <property type="match status" value="1"/>
</dbReference>
<gene>
    <name evidence="9" type="ORF">A6A05_14250</name>
</gene>
<evidence type="ECO:0000256" key="4">
    <source>
        <dbReference type="ARBA" id="ARBA00022842"/>
    </source>
</evidence>
<dbReference type="Gene3D" id="3.60.10.10">
    <property type="entry name" value="Endonuclease/exonuclease/phosphatase"/>
    <property type="match status" value="1"/>
</dbReference>
<dbReference type="PANTHER" id="PTHR43250:SF2">
    <property type="entry name" value="EXODEOXYRIBONUCLEASE III"/>
    <property type="match status" value="1"/>
</dbReference>
<keyword evidence="4 6" id="KW-0460">Magnesium</keyword>
<dbReference type="GO" id="GO:0008311">
    <property type="term" value="F:double-stranded DNA 3'-5' DNA exonuclease activity"/>
    <property type="evidence" value="ECO:0007669"/>
    <property type="project" value="InterPro"/>
</dbReference>
<evidence type="ECO:0000256" key="3">
    <source>
        <dbReference type="ARBA" id="ARBA00022801"/>
    </source>
</evidence>
<keyword evidence="2 6" id="KW-0479">Metal-binding</keyword>
<keyword evidence="6" id="KW-0464">Manganese</keyword>
<protein>
    <submittedName>
        <fullName evidence="9">Exodeoxyribonuclease III</fullName>
    </submittedName>
</protein>
<feature type="site" description="Interaction with DNA substrate" evidence="7">
    <location>
        <position position="247"/>
    </location>
</feature>
<dbReference type="Proteomes" id="UP000078543">
    <property type="component" value="Unassembled WGS sequence"/>
</dbReference>
<evidence type="ECO:0000313" key="10">
    <source>
        <dbReference type="Proteomes" id="UP000078543"/>
    </source>
</evidence>
<feature type="active site" description="Proton donor/acceptor" evidence="5">
    <location>
        <position position="146"/>
    </location>
</feature>
<feature type="binding site" evidence="6">
    <location>
        <position position="7"/>
    </location>
    <ligand>
        <name>Mg(2+)</name>
        <dbReference type="ChEBI" id="CHEBI:18420"/>
        <label>1</label>
    </ligand>
</feature>
<dbReference type="CDD" id="cd09086">
    <property type="entry name" value="ExoIII-like_AP-endo"/>
    <property type="match status" value="1"/>
</dbReference>
<evidence type="ECO:0000256" key="6">
    <source>
        <dbReference type="PIRSR" id="PIRSR604808-2"/>
    </source>
</evidence>
<dbReference type="NCBIfam" id="TIGR00633">
    <property type="entry name" value="xth"/>
    <property type="match status" value="1"/>
</dbReference>
<feature type="binding site" evidence="6">
    <location>
        <position position="146"/>
    </location>
    <ligand>
        <name>Mg(2+)</name>
        <dbReference type="ChEBI" id="CHEBI:18420"/>
        <label>1</label>
    </ligand>
</feature>
<comment type="cofactor">
    <cofactor evidence="6">
        <name>Mg(2+)</name>
        <dbReference type="ChEBI" id="CHEBI:18420"/>
    </cofactor>
    <cofactor evidence="6">
        <name>Mn(2+)</name>
        <dbReference type="ChEBI" id="CHEBI:29035"/>
    </cofactor>
    <text evidence="6">Probably binds two magnesium or manganese ions per subunit.</text>
</comment>
<feature type="binding site" evidence="6">
    <location>
        <position position="148"/>
    </location>
    <ligand>
        <name>Mg(2+)</name>
        <dbReference type="ChEBI" id="CHEBI:18420"/>
        <label>1</label>
    </ligand>
</feature>
<evidence type="ECO:0000256" key="2">
    <source>
        <dbReference type="ARBA" id="ARBA00022723"/>
    </source>
</evidence>
<dbReference type="SUPFAM" id="SSF56219">
    <property type="entry name" value="DNase I-like"/>
    <property type="match status" value="1"/>
</dbReference>
<accession>A0A178MJT1</accession>
<reference evidence="9 10" key="1">
    <citation type="submission" date="2016-04" db="EMBL/GenBank/DDBJ databases">
        <title>Draft genome sequence of freshwater magnetotactic bacteria Magnetospirillum marisnigri SP-1 and Magnetospirillum moscoviense BB-1.</title>
        <authorList>
            <person name="Koziaeva V."/>
            <person name="Dziuba M.V."/>
            <person name="Ivanov T.M."/>
            <person name="Kuznetsov B."/>
            <person name="Grouzdev D.S."/>
        </authorList>
    </citation>
    <scope>NUCLEOTIDE SEQUENCE [LARGE SCALE GENOMIC DNA]</scope>
    <source>
        <strain evidence="9 10">BB-1</strain>
    </source>
</reference>
<name>A0A178MJT1_9PROT</name>
<dbReference type="InterPro" id="IPR037493">
    <property type="entry name" value="ExoIII-like"/>
</dbReference>
<dbReference type="GO" id="GO:0046872">
    <property type="term" value="F:metal ion binding"/>
    <property type="evidence" value="ECO:0007669"/>
    <property type="project" value="UniProtKB-KW"/>
</dbReference>
<proteinExistence type="inferred from homology"/>
<evidence type="ECO:0000256" key="1">
    <source>
        <dbReference type="ARBA" id="ARBA00007092"/>
    </source>
</evidence>
<dbReference type="GO" id="GO:0006281">
    <property type="term" value="P:DNA repair"/>
    <property type="evidence" value="ECO:0007669"/>
    <property type="project" value="InterPro"/>
</dbReference>
<feature type="site" description="Transition state stabilizer" evidence="7">
    <location>
        <position position="148"/>
    </location>
</feature>
<organism evidence="9 10">
    <name type="scientific">Magnetospirillum moscoviense</name>
    <dbReference type="NCBI Taxonomy" id="1437059"/>
    <lineage>
        <taxon>Bacteria</taxon>
        <taxon>Pseudomonadati</taxon>
        <taxon>Pseudomonadota</taxon>
        <taxon>Alphaproteobacteria</taxon>
        <taxon>Rhodospirillales</taxon>
        <taxon>Rhodospirillaceae</taxon>
        <taxon>Magnetospirillum</taxon>
    </lineage>
</organism>
<feature type="binding site" evidence="6">
    <location>
        <position position="246"/>
    </location>
    <ligand>
        <name>Mg(2+)</name>
        <dbReference type="ChEBI" id="CHEBI:18420"/>
        <label>1</label>
    </ligand>
</feature>
<feature type="domain" description="Endonuclease/exonuclease/phosphatase" evidence="8">
    <location>
        <begin position="4"/>
        <end position="247"/>
    </location>
</feature>
<dbReference type="STRING" id="1437059.A6A05_14250"/>
<evidence type="ECO:0000313" key="9">
    <source>
        <dbReference type="EMBL" id="OAN48859.1"/>
    </source>
</evidence>
<feature type="active site" description="Proton acceptor" evidence="5">
    <location>
        <position position="247"/>
    </location>
</feature>
<comment type="caution">
    <text evidence="9">The sequence shown here is derived from an EMBL/GenBank/DDBJ whole genome shotgun (WGS) entry which is preliminary data.</text>
</comment>
<dbReference type="AlphaFoldDB" id="A0A178MJT1"/>
<evidence type="ECO:0000259" key="8">
    <source>
        <dbReference type="Pfam" id="PF03372"/>
    </source>
</evidence>
<comment type="similarity">
    <text evidence="1">Belongs to the DNA repair enzymes AP/ExoA family.</text>
</comment>
<dbReference type="GO" id="GO:0004519">
    <property type="term" value="F:endonuclease activity"/>
    <property type="evidence" value="ECO:0007669"/>
    <property type="project" value="InterPro"/>
</dbReference>
<feature type="binding site" evidence="6">
    <location>
        <position position="247"/>
    </location>
    <ligand>
        <name>Mg(2+)</name>
        <dbReference type="ChEBI" id="CHEBI:18420"/>
        <label>1</label>
    </ligand>
</feature>
<evidence type="ECO:0000256" key="7">
    <source>
        <dbReference type="PIRSR" id="PIRSR604808-3"/>
    </source>
</evidence>
<feature type="site" description="Important for catalytic activity" evidence="7">
    <location>
        <position position="217"/>
    </location>
</feature>
<dbReference type="EMBL" id="LWQU01000153">
    <property type="protein sequence ID" value="OAN48859.1"/>
    <property type="molecule type" value="Genomic_DNA"/>
</dbReference>
<feature type="active site" evidence="5">
    <location>
        <position position="105"/>
    </location>
</feature>
<keyword evidence="3" id="KW-0378">Hydrolase</keyword>
<dbReference type="GO" id="GO:0003677">
    <property type="term" value="F:DNA binding"/>
    <property type="evidence" value="ECO:0007669"/>
    <property type="project" value="InterPro"/>
</dbReference>
<dbReference type="InterPro" id="IPR020847">
    <property type="entry name" value="AP_endonuclease_F1_BS"/>
</dbReference>
<feature type="binding site" evidence="6">
    <location>
        <position position="34"/>
    </location>
    <ligand>
        <name>Mg(2+)</name>
        <dbReference type="ChEBI" id="CHEBI:18420"/>
        <label>1</label>
    </ligand>
</feature>
<dbReference type="PROSITE" id="PS00726">
    <property type="entry name" value="AP_NUCLEASE_F1_1"/>
    <property type="match status" value="1"/>
</dbReference>
<dbReference type="InterPro" id="IPR005135">
    <property type="entry name" value="Endo/exonuclease/phosphatase"/>
</dbReference>
<sequence length="255" mass="28493">MRIATWNVNSVNARLTNVMEWLADAKPDVLGLQEIKCPDDKFPRLEFEAAGWRVAVHGQKSYNGVAILARHPIDNVVTELAGDPADEQARWIEADIAGIRVVSLYLPNGNPAPGEKFTYKLGWMRRMIDRAQELLAEGRPLVLAGDYNICPTAADVYDPEGWKADALCRPESRALYRELCHLGLTEAFRALHPEPGRYSFWDYQGGAWPRGEGLRIDHLLLSPQAADRLVACDIDKAPRGKDKASDHTPVWVELA</sequence>
<dbReference type="NCBIfam" id="TIGR00195">
    <property type="entry name" value="exoDNase_III"/>
    <property type="match status" value="1"/>
</dbReference>
<dbReference type="PROSITE" id="PS51435">
    <property type="entry name" value="AP_NUCLEASE_F1_4"/>
    <property type="match status" value="1"/>
</dbReference>
<dbReference type="PANTHER" id="PTHR43250">
    <property type="entry name" value="EXODEOXYRIBONUCLEASE III"/>
    <property type="match status" value="1"/>
</dbReference>
<keyword evidence="10" id="KW-1185">Reference proteome</keyword>